<dbReference type="PANTHER" id="PTHR14226">
    <property type="entry name" value="NEUROPATHY TARGET ESTERASE/SWISS CHEESE D.MELANOGASTER"/>
    <property type="match status" value="1"/>
</dbReference>
<feature type="short sequence motif" description="GXSXG" evidence="4">
    <location>
        <begin position="52"/>
        <end position="56"/>
    </location>
</feature>
<keyword evidence="7" id="KW-1185">Reference proteome</keyword>
<name>A0ABT3ZF81_9HYPH</name>
<gene>
    <name evidence="6" type="ORF">OEG84_22835</name>
</gene>
<feature type="active site" description="Nucleophile" evidence="4">
    <location>
        <position position="54"/>
    </location>
</feature>
<feature type="short sequence motif" description="GXGXXG" evidence="4">
    <location>
        <begin position="24"/>
        <end position="29"/>
    </location>
</feature>
<dbReference type="InterPro" id="IPR016035">
    <property type="entry name" value="Acyl_Trfase/lysoPLipase"/>
</dbReference>
<dbReference type="SUPFAM" id="SSF52151">
    <property type="entry name" value="FabD/lysophospholipase-like"/>
    <property type="match status" value="1"/>
</dbReference>
<evidence type="ECO:0000256" key="2">
    <source>
        <dbReference type="ARBA" id="ARBA00022963"/>
    </source>
</evidence>
<dbReference type="InterPro" id="IPR050301">
    <property type="entry name" value="NTE"/>
</dbReference>
<dbReference type="InterPro" id="IPR002641">
    <property type="entry name" value="PNPLA_dom"/>
</dbReference>
<sequence length="368" mass="40884">MDRAMTRAKATAGSGQMVNLALQGGGAHGAFAWGVIDRLLDETDIGFEGLSGTSAGAVNAVVLAHGLMSGGRKGGQAALEDFWRKSSRSGSVWSPLQAFPDATVPGMELLNAASFAAFDTLTRTFSPYEFNPFDINPMRDLLVDSIDFDGLRECAETKLFLSATNVRSGRVRVFKTNEVSVDVVMASACLPFLFKAVEIDGEHFWDGGYMGNPALFPFFYECESRDVMIVHINPMERHELPTTAPEILNRINEISFNSSLIDEMRAINFVTRLIEQDWLKDEHKDKMRHILVHSIRSDEAMEDLPVSSKFDVRWSFLTKLRDRGRVEAENWLKTNRDAIGNNSTVNFESQYLGLPGAIHPLDAEPKVD</sequence>
<comment type="caution">
    <text evidence="6">The sequence shown here is derived from an EMBL/GenBank/DDBJ whole genome shotgun (WGS) entry which is preliminary data.</text>
</comment>
<dbReference type="EMBL" id="JAOVZR010000001">
    <property type="protein sequence ID" value="MCY0150462.1"/>
    <property type="molecule type" value="Genomic_DNA"/>
</dbReference>
<dbReference type="PANTHER" id="PTHR14226:SF78">
    <property type="entry name" value="SLR0060 PROTEIN"/>
    <property type="match status" value="1"/>
</dbReference>
<organism evidence="6 7">
    <name type="scientific">Hoeflea algicola</name>
    <dbReference type="NCBI Taxonomy" id="2983763"/>
    <lineage>
        <taxon>Bacteria</taxon>
        <taxon>Pseudomonadati</taxon>
        <taxon>Pseudomonadota</taxon>
        <taxon>Alphaproteobacteria</taxon>
        <taxon>Hyphomicrobiales</taxon>
        <taxon>Rhizobiaceae</taxon>
        <taxon>Hoeflea</taxon>
    </lineage>
</organism>
<feature type="active site" description="Proton acceptor" evidence="4">
    <location>
        <position position="206"/>
    </location>
</feature>
<evidence type="ECO:0000259" key="5">
    <source>
        <dbReference type="PROSITE" id="PS51635"/>
    </source>
</evidence>
<evidence type="ECO:0000256" key="4">
    <source>
        <dbReference type="PROSITE-ProRule" id="PRU01161"/>
    </source>
</evidence>
<dbReference type="Gene3D" id="3.40.1090.10">
    <property type="entry name" value="Cytosolic phospholipase A2 catalytic domain"/>
    <property type="match status" value="2"/>
</dbReference>
<keyword evidence="1 4" id="KW-0378">Hydrolase</keyword>
<keyword evidence="3 4" id="KW-0443">Lipid metabolism</keyword>
<reference evidence="6" key="1">
    <citation type="submission" date="2022-10" db="EMBL/GenBank/DDBJ databases">
        <title>Hoeflea sp. G2-23, isolated from marine algae.</title>
        <authorList>
            <person name="Kristyanto S."/>
            <person name="Kim J.M."/>
            <person name="Jeon C.O."/>
        </authorList>
    </citation>
    <scope>NUCLEOTIDE SEQUENCE</scope>
    <source>
        <strain evidence="6">G2-23</strain>
    </source>
</reference>
<keyword evidence="2 4" id="KW-0442">Lipid degradation</keyword>
<dbReference type="RefSeq" id="WP_267655898.1">
    <property type="nucleotide sequence ID" value="NZ_JAOVZR010000001.1"/>
</dbReference>
<proteinExistence type="predicted"/>
<accession>A0ABT3ZF81</accession>
<dbReference type="Proteomes" id="UP001073227">
    <property type="component" value="Unassembled WGS sequence"/>
</dbReference>
<feature type="domain" description="PNPLA" evidence="5">
    <location>
        <begin position="20"/>
        <end position="219"/>
    </location>
</feature>
<dbReference type="Pfam" id="PF01734">
    <property type="entry name" value="Patatin"/>
    <property type="match status" value="1"/>
</dbReference>
<evidence type="ECO:0000256" key="1">
    <source>
        <dbReference type="ARBA" id="ARBA00022801"/>
    </source>
</evidence>
<evidence type="ECO:0000313" key="7">
    <source>
        <dbReference type="Proteomes" id="UP001073227"/>
    </source>
</evidence>
<evidence type="ECO:0000256" key="3">
    <source>
        <dbReference type="ARBA" id="ARBA00023098"/>
    </source>
</evidence>
<protein>
    <submittedName>
        <fullName evidence="6">Patatin-like phospholipase family protein</fullName>
    </submittedName>
</protein>
<feature type="short sequence motif" description="DGA/G" evidence="4">
    <location>
        <begin position="206"/>
        <end position="208"/>
    </location>
</feature>
<dbReference type="PROSITE" id="PS51635">
    <property type="entry name" value="PNPLA"/>
    <property type="match status" value="1"/>
</dbReference>
<evidence type="ECO:0000313" key="6">
    <source>
        <dbReference type="EMBL" id="MCY0150462.1"/>
    </source>
</evidence>